<name>A0AC61RBD7_9BACT</name>
<gene>
    <name evidence="1" type="ORF">E5331_14880</name>
</gene>
<evidence type="ECO:0000313" key="2">
    <source>
        <dbReference type="Proteomes" id="UP000306319"/>
    </source>
</evidence>
<keyword evidence="2" id="KW-1185">Reference proteome</keyword>
<reference evidence="1" key="1">
    <citation type="submission" date="2019-04" db="EMBL/GenBank/DDBJ databases">
        <title>Microbes associate with the intestines of laboratory mice.</title>
        <authorList>
            <person name="Navarre W."/>
            <person name="Wong E."/>
            <person name="Huang K."/>
            <person name="Tropini C."/>
            <person name="Ng K."/>
            <person name="Yu B."/>
        </authorList>
    </citation>
    <scope>NUCLEOTIDE SEQUENCE</scope>
    <source>
        <strain evidence="1">NM04_E33</strain>
    </source>
</reference>
<comment type="caution">
    <text evidence="1">The sequence shown here is derived from an EMBL/GenBank/DDBJ whole genome shotgun (WGS) entry which is preliminary data.</text>
</comment>
<sequence>MISIIRIFFISILLLTAACRNNSFSLEFELSPEINANYKIAYYASDSRGGMLIETVAPVVGGKAVVKGRTVRPSIVYISGTGKIPMAIYAQRGHDIKITGKSPNPYSWDVDGNDINKELSAWRQQNAEILASDNMAKRNEAVGEFVMKDPSSPLSALLLLTEFSRKENEHLFRRLWLALEDDARHPKWTDMIGRADQPDNYVKTPGKLKTMAVRSLHHGIDTIRTESVNATLLFFWNSGFGQRKEYVDSIRKLAAEYPDSTTRVIADICLEADSIAWKSPLRSDSIKAVIRGWMPAGLADSRLISLNVTRSPFFIVFSPDGNQRYRGSDPADALSSFREVYPPSKKHK</sequence>
<proteinExistence type="predicted"/>
<dbReference type="EMBL" id="SRYB01000026">
    <property type="protein sequence ID" value="TGY77349.1"/>
    <property type="molecule type" value="Genomic_DNA"/>
</dbReference>
<evidence type="ECO:0000313" key="1">
    <source>
        <dbReference type="EMBL" id="TGY77349.1"/>
    </source>
</evidence>
<dbReference type="Proteomes" id="UP000306319">
    <property type="component" value="Unassembled WGS sequence"/>
</dbReference>
<organism evidence="1 2">
    <name type="scientific">Lepagella muris</name>
    <dbReference type="NCBI Taxonomy" id="3032870"/>
    <lineage>
        <taxon>Bacteria</taxon>
        <taxon>Pseudomonadati</taxon>
        <taxon>Bacteroidota</taxon>
        <taxon>Bacteroidia</taxon>
        <taxon>Bacteroidales</taxon>
        <taxon>Muribaculaceae</taxon>
        <taxon>Lepagella</taxon>
    </lineage>
</organism>
<accession>A0AC61RBD7</accession>
<protein>
    <submittedName>
        <fullName evidence="1">Uncharacterized protein</fullName>
    </submittedName>
</protein>